<gene>
    <name evidence="2" type="ORF">ATY89_01015</name>
    <name evidence="3" type="ORF">ATZ20_04050</name>
</gene>
<keyword evidence="2" id="KW-0413">Isomerase</keyword>
<evidence type="ECO:0000313" key="4">
    <source>
        <dbReference type="Proteomes" id="UP000060043"/>
    </source>
</evidence>
<dbReference type="EMBL" id="CP013694">
    <property type="protein sequence ID" value="ALU28675.1"/>
    <property type="molecule type" value="Genomic_DNA"/>
</dbReference>
<protein>
    <submittedName>
        <fullName evidence="2">Sugar isomerase</fullName>
    </submittedName>
</protein>
<dbReference type="Proteomes" id="UP000060043">
    <property type="component" value="Chromosome"/>
</dbReference>
<dbReference type="GeneID" id="14551602"/>
<dbReference type="OrthoDB" id="34358at2157"/>
<evidence type="ECO:0000313" key="5">
    <source>
        <dbReference type="Proteomes" id="UP000065473"/>
    </source>
</evidence>
<dbReference type="InterPro" id="IPR046348">
    <property type="entry name" value="SIS_dom_sf"/>
</dbReference>
<dbReference type="OMA" id="FRCVDPY"/>
<dbReference type="GO" id="GO:1901135">
    <property type="term" value="P:carbohydrate derivative metabolic process"/>
    <property type="evidence" value="ECO:0007669"/>
    <property type="project" value="InterPro"/>
</dbReference>
<dbReference type="Gene3D" id="3.40.50.10490">
    <property type="entry name" value="Glucose-6-phosphate isomerase like protein, domain 1"/>
    <property type="match status" value="2"/>
</dbReference>
<dbReference type="GO" id="GO:0016853">
    <property type="term" value="F:isomerase activity"/>
    <property type="evidence" value="ECO:0007669"/>
    <property type="project" value="UniProtKB-KW"/>
</dbReference>
<dbReference type="SUPFAM" id="SSF53697">
    <property type="entry name" value="SIS domain"/>
    <property type="match status" value="1"/>
</dbReference>
<proteinExistence type="predicted"/>
<feature type="domain" description="SIS" evidence="1">
    <location>
        <begin position="10"/>
        <end position="146"/>
    </location>
</feature>
<dbReference type="Proteomes" id="UP000065473">
    <property type="component" value="Chromosome"/>
</dbReference>
<organism evidence="2 5">
    <name type="scientific">Sulfolobus acidocaldarius</name>
    <dbReference type="NCBI Taxonomy" id="2285"/>
    <lineage>
        <taxon>Archaea</taxon>
        <taxon>Thermoproteota</taxon>
        <taxon>Thermoprotei</taxon>
        <taxon>Sulfolobales</taxon>
        <taxon>Sulfolobaceae</taxon>
        <taxon>Sulfolobus</taxon>
    </lineage>
</organism>
<name>A0A0U3FML8_9CREN</name>
<dbReference type="Pfam" id="PF01380">
    <property type="entry name" value="SIS"/>
    <property type="match status" value="1"/>
</dbReference>
<dbReference type="EMBL" id="CP013695">
    <property type="protein sequence ID" value="ALU31392.1"/>
    <property type="molecule type" value="Genomic_DNA"/>
</dbReference>
<reference evidence="4 5" key="1">
    <citation type="submission" date="2015-12" db="EMBL/GenBank/DDBJ databases">
        <title>A stable core within a dynamic pangenome in Sulfolobus acidocaldarius.</title>
        <authorList>
            <person name="Anderson R."/>
            <person name="Kouris A."/>
            <person name="Seward C."/>
            <person name="Campbell K."/>
            <person name="Whitaker R."/>
        </authorList>
    </citation>
    <scope>NUCLEOTIDE SEQUENCE [LARGE SCALE GENOMIC DNA]</scope>
    <source>
        <strain evidence="2 5">GG12-C01-09</strain>
        <strain evidence="3 4">NG05B_CO5_07</strain>
    </source>
</reference>
<dbReference type="PROSITE" id="PS51464">
    <property type="entry name" value="SIS"/>
    <property type="match status" value="1"/>
</dbReference>
<evidence type="ECO:0000313" key="2">
    <source>
        <dbReference type="EMBL" id="ALU28675.1"/>
    </source>
</evidence>
<sequence>MYIESIERELSSEYLVYSDLKLDRAYVTGAGDSYAVALTVEGKTNGRFRAIDPYEALAYNRLEYPLVIVSVSGKPKSNIRLAEKFKGKTKIYVVTANEESILAKLGDYVITIPYRSKQVVPGTLSFLMSLSAVYSLAGEEVARNEINETVDLSDSPFFVGYRENYGIAYYGMLKFSEIFGYSANAERLEQFLHSPIFSTKGREIVLLSSGDSREDILVNLVNYTKIAKTPCSDAFCNAKVLLRSIVQKMKRENWDRVYFLETKNILDISSKMIY</sequence>
<dbReference type="RefSeq" id="WP_011277950.1">
    <property type="nucleotide sequence ID" value="NZ_BHWZ01000002.1"/>
</dbReference>
<evidence type="ECO:0000259" key="1">
    <source>
        <dbReference type="PROSITE" id="PS51464"/>
    </source>
</evidence>
<dbReference type="InterPro" id="IPR001347">
    <property type="entry name" value="SIS_dom"/>
</dbReference>
<dbReference type="AlphaFoldDB" id="A0A0U3FML8"/>
<evidence type="ECO:0000313" key="3">
    <source>
        <dbReference type="EMBL" id="ALU31392.1"/>
    </source>
</evidence>
<dbReference type="PaxDb" id="1435377-SUSAZ_05105"/>
<accession>A0A0U3FML8</accession>
<dbReference type="STRING" id="1435377.SUSAZ_05105"/>
<dbReference type="GO" id="GO:0097367">
    <property type="term" value="F:carbohydrate derivative binding"/>
    <property type="evidence" value="ECO:0007669"/>
    <property type="project" value="InterPro"/>
</dbReference>